<dbReference type="InterPro" id="IPR039420">
    <property type="entry name" value="WalR-like"/>
</dbReference>
<evidence type="ECO:0000259" key="8">
    <source>
        <dbReference type="PROSITE" id="PS50110"/>
    </source>
</evidence>
<dbReference type="SMART" id="SM00448">
    <property type="entry name" value="REC"/>
    <property type="match status" value="1"/>
</dbReference>
<keyword evidence="2" id="KW-0805">Transcription regulation</keyword>
<dbReference type="InterPro" id="IPR011006">
    <property type="entry name" value="CheY-like_superfamily"/>
</dbReference>
<sequence length="228" mass="26148">MSNLLIIEDDVMLNQGIAFNFQMDGFNITSAFTLEEAREKLDKENIDIIILDCNLPDGSGFDFCKNIRQKYTTPIVFLTACDTELDIITGLRIGADDYITKPFSINVLRERVLTVLRRCGKNSISSNIIKEGEFKIDLDKITVQKNGESIVLAPTEYKLLKKLILSKGEILTRQVLLEELWENEEYVEEHALTVNINRLRNKIEDNPSKPRYIKTVYGIGYAWTGEKY</sequence>
<dbReference type="PROSITE" id="PS50110">
    <property type="entry name" value="RESPONSE_REGULATORY"/>
    <property type="match status" value="1"/>
</dbReference>
<reference evidence="10 11" key="1">
    <citation type="submission" date="2020-08" db="EMBL/GenBank/DDBJ databases">
        <title>Genome public.</title>
        <authorList>
            <person name="Liu C."/>
            <person name="Sun Q."/>
        </authorList>
    </citation>
    <scope>NUCLEOTIDE SEQUENCE [LARGE SCALE GENOMIC DNA]</scope>
    <source>
        <strain evidence="10 11">NSJ-6</strain>
    </source>
</reference>
<dbReference type="RefSeq" id="WP_186838444.1">
    <property type="nucleotide sequence ID" value="NZ_JACOOO010000016.1"/>
</dbReference>
<evidence type="ECO:0000256" key="6">
    <source>
        <dbReference type="PROSITE-ProRule" id="PRU00169"/>
    </source>
</evidence>
<keyword evidence="11" id="KW-1185">Reference proteome</keyword>
<keyword evidence="3 7" id="KW-0238">DNA-binding</keyword>
<dbReference type="CDD" id="cd17574">
    <property type="entry name" value="REC_OmpR"/>
    <property type="match status" value="1"/>
</dbReference>
<dbReference type="CDD" id="cd00383">
    <property type="entry name" value="trans_reg_C"/>
    <property type="match status" value="1"/>
</dbReference>
<proteinExistence type="predicted"/>
<evidence type="ECO:0000256" key="4">
    <source>
        <dbReference type="ARBA" id="ARBA00023163"/>
    </source>
</evidence>
<gene>
    <name evidence="10" type="ORF">H8S20_09815</name>
</gene>
<evidence type="ECO:0000259" key="9">
    <source>
        <dbReference type="PROSITE" id="PS51755"/>
    </source>
</evidence>
<feature type="DNA-binding region" description="OmpR/PhoB-type" evidence="7">
    <location>
        <begin position="126"/>
        <end position="225"/>
    </location>
</feature>
<dbReference type="Gene3D" id="1.10.10.10">
    <property type="entry name" value="Winged helix-like DNA-binding domain superfamily/Winged helix DNA-binding domain"/>
    <property type="match status" value="1"/>
</dbReference>
<dbReference type="Gene3D" id="6.10.250.690">
    <property type="match status" value="1"/>
</dbReference>
<dbReference type="Pfam" id="PF00486">
    <property type="entry name" value="Trans_reg_C"/>
    <property type="match status" value="1"/>
</dbReference>
<accession>A0ABR7DCQ8</accession>
<dbReference type="PROSITE" id="PS51755">
    <property type="entry name" value="OMPR_PHOB"/>
    <property type="match status" value="1"/>
</dbReference>
<dbReference type="InterPro" id="IPR036388">
    <property type="entry name" value="WH-like_DNA-bd_sf"/>
</dbReference>
<evidence type="ECO:0000256" key="5">
    <source>
        <dbReference type="ARBA" id="ARBA00024867"/>
    </source>
</evidence>
<evidence type="ECO:0000256" key="7">
    <source>
        <dbReference type="PROSITE-ProRule" id="PRU01091"/>
    </source>
</evidence>
<dbReference type="Gene3D" id="3.40.50.2300">
    <property type="match status" value="1"/>
</dbReference>
<name>A0ABR7DCQ8_9CLOT</name>
<dbReference type="Pfam" id="PF00072">
    <property type="entry name" value="Response_reg"/>
    <property type="match status" value="1"/>
</dbReference>
<feature type="domain" description="OmpR/PhoB-type" evidence="9">
    <location>
        <begin position="126"/>
        <end position="225"/>
    </location>
</feature>
<evidence type="ECO:0000256" key="3">
    <source>
        <dbReference type="ARBA" id="ARBA00023125"/>
    </source>
</evidence>
<protein>
    <recommendedName>
        <fullName evidence="1">Stage 0 sporulation protein A homolog</fullName>
    </recommendedName>
</protein>
<feature type="domain" description="Response regulatory" evidence="8">
    <location>
        <begin position="3"/>
        <end position="116"/>
    </location>
</feature>
<dbReference type="SMART" id="SM00862">
    <property type="entry name" value="Trans_reg_C"/>
    <property type="match status" value="1"/>
</dbReference>
<evidence type="ECO:0000313" key="11">
    <source>
        <dbReference type="Proteomes" id="UP000596929"/>
    </source>
</evidence>
<dbReference type="Proteomes" id="UP000596929">
    <property type="component" value="Unassembled WGS sequence"/>
</dbReference>
<dbReference type="SUPFAM" id="SSF52172">
    <property type="entry name" value="CheY-like"/>
    <property type="match status" value="1"/>
</dbReference>
<organism evidence="10 11">
    <name type="scientific">Clostridium hominis</name>
    <dbReference type="NCBI Taxonomy" id="2763036"/>
    <lineage>
        <taxon>Bacteria</taxon>
        <taxon>Bacillati</taxon>
        <taxon>Bacillota</taxon>
        <taxon>Clostridia</taxon>
        <taxon>Eubacteriales</taxon>
        <taxon>Clostridiaceae</taxon>
        <taxon>Clostridium</taxon>
    </lineage>
</organism>
<dbReference type="InterPro" id="IPR001867">
    <property type="entry name" value="OmpR/PhoB-type_DNA-bd"/>
</dbReference>
<keyword evidence="4" id="KW-0804">Transcription</keyword>
<keyword evidence="6" id="KW-0597">Phosphoprotein</keyword>
<dbReference type="PANTHER" id="PTHR48111:SF73">
    <property type="entry name" value="ALKALINE PHOSPHATASE SYNTHESIS TRANSCRIPTIONAL REGULATORY PROTEIN PHOP"/>
    <property type="match status" value="1"/>
</dbReference>
<dbReference type="InterPro" id="IPR001789">
    <property type="entry name" value="Sig_transdc_resp-reg_receiver"/>
</dbReference>
<feature type="modified residue" description="4-aspartylphosphate" evidence="6">
    <location>
        <position position="52"/>
    </location>
</feature>
<comment type="caution">
    <text evidence="10">The sequence shown here is derived from an EMBL/GenBank/DDBJ whole genome shotgun (WGS) entry which is preliminary data.</text>
</comment>
<comment type="function">
    <text evidence="5">May play the central regulatory role in sporulation. It may be an element of the effector pathway responsible for the activation of sporulation genes in response to nutritional stress. Spo0A may act in concert with spo0H (a sigma factor) to control the expression of some genes that are critical to the sporulation process.</text>
</comment>
<evidence type="ECO:0000256" key="2">
    <source>
        <dbReference type="ARBA" id="ARBA00023015"/>
    </source>
</evidence>
<evidence type="ECO:0000256" key="1">
    <source>
        <dbReference type="ARBA" id="ARBA00018672"/>
    </source>
</evidence>
<dbReference type="EMBL" id="JACOOO010000016">
    <property type="protein sequence ID" value="MBC5629189.1"/>
    <property type="molecule type" value="Genomic_DNA"/>
</dbReference>
<dbReference type="PANTHER" id="PTHR48111">
    <property type="entry name" value="REGULATOR OF RPOS"/>
    <property type="match status" value="1"/>
</dbReference>
<evidence type="ECO:0000313" key="10">
    <source>
        <dbReference type="EMBL" id="MBC5629189.1"/>
    </source>
</evidence>